<dbReference type="PANTHER" id="PTHR12302:SF2">
    <property type="entry name" value="STAPHYLOCOCCAL NUCLEASE DOMAIN-CONTAINING PROTEIN 1"/>
    <property type="match status" value="1"/>
</dbReference>
<evidence type="ECO:0000313" key="8">
    <source>
        <dbReference type="EMBL" id="TPX59628.1"/>
    </source>
</evidence>
<feature type="domain" description="Tudor" evidence="6">
    <location>
        <begin position="709"/>
        <end position="768"/>
    </location>
</feature>
<feature type="domain" description="TNase-like" evidence="7">
    <location>
        <begin position="505"/>
        <end position="641"/>
    </location>
</feature>
<dbReference type="GO" id="GO:0031047">
    <property type="term" value="P:regulatory ncRNA-mediated gene silencing"/>
    <property type="evidence" value="ECO:0007669"/>
    <property type="project" value="UniProtKB-UniRule"/>
</dbReference>
<reference evidence="8 9" key="1">
    <citation type="journal article" date="2019" name="Sci. Rep.">
        <title>Comparative genomics of chytrid fungi reveal insights into the obligate biotrophic and pathogenic lifestyle of Synchytrium endobioticum.</title>
        <authorList>
            <person name="van de Vossenberg B.T.L.H."/>
            <person name="Warris S."/>
            <person name="Nguyen H.D.T."/>
            <person name="van Gent-Pelzer M.P.E."/>
            <person name="Joly D.L."/>
            <person name="van de Geest H.C."/>
            <person name="Bonants P.J.M."/>
            <person name="Smith D.S."/>
            <person name="Levesque C.A."/>
            <person name="van der Lee T.A.J."/>
        </authorList>
    </citation>
    <scope>NUCLEOTIDE SEQUENCE [LARGE SCALE GENOMIC DNA]</scope>
    <source>
        <strain evidence="8 9">CBS 809.83</strain>
    </source>
</reference>
<protein>
    <recommendedName>
        <fullName evidence="10">Endonuclease lcl3</fullName>
    </recommendedName>
</protein>
<evidence type="ECO:0008006" key="10">
    <source>
        <dbReference type="Google" id="ProtNLM"/>
    </source>
</evidence>
<name>A0A507E901_9FUNG</name>
<dbReference type="SUPFAM" id="SSF50199">
    <property type="entry name" value="Staphylococcal nuclease"/>
    <property type="match status" value="5"/>
</dbReference>
<keyword evidence="9" id="KW-1185">Reference proteome</keyword>
<dbReference type="GO" id="GO:0005829">
    <property type="term" value="C:cytosol"/>
    <property type="evidence" value="ECO:0007669"/>
    <property type="project" value="UniProtKB-UniRule"/>
</dbReference>
<evidence type="ECO:0000259" key="7">
    <source>
        <dbReference type="PROSITE" id="PS50830"/>
    </source>
</evidence>
<feature type="region of interest" description="Disordered" evidence="5">
    <location>
        <begin position="637"/>
        <end position="658"/>
    </location>
</feature>
<dbReference type="PROSITE" id="PS50830">
    <property type="entry name" value="TNASE_3"/>
    <property type="match status" value="5"/>
</dbReference>
<proteinExistence type="predicted"/>
<dbReference type="GO" id="GO:0003723">
    <property type="term" value="F:RNA binding"/>
    <property type="evidence" value="ECO:0007669"/>
    <property type="project" value="UniProtKB-UniRule"/>
</dbReference>
<evidence type="ECO:0000256" key="2">
    <source>
        <dbReference type="ARBA" id="ARBA00022490"/>
    </source>
</evidence>
<gene>
    <name evidence="8" type="ORF">PhCBS80983_g02339</name>
</gene>
<dbReference type="SUPFAM" id="SSF63748">
    <property type="entry name" value="Tudor/PWWP/MBT"/>
    <property type="match status" value="1"/>
</dbReference>
<feature type="domain" description="TNase-like" evidence="7">
    <location>
        <begin position="6"/>
        <end position="151"/>
    </location>
</feature>
<dbReference type="Pfam" id="PF00565">
    <property type="entry name" value="SNase"/>
    <property type="match status" value="4"/>
</dbReference>
<dbReference type="SMART" id="SM00333">
    <property type="entry name" value="TUDOR"/>
    <property type="match status" value="1"/>
</dbReference>
<feature type="domain" description="TNase-like" evidence="7">
    <location>
        <begin position="725"/>
        <end position="906"/>
    </location>
</feature>
<dbReference type="STRING" id="109895.A0A507E901"/>
<dbReference type="Gene3D" id="2.40.50.90">
    <property type="match status" value="5"/>
</dbReference>
<dbReference type="EMBL" id="QEAQ01000023">
    <property type="protein sequence ID" value="TPX59628.1"/>
    <property type="molecule type" value="Genomic_DNA"/>
</dbReference>
<evidence type="ECO:0000256" key="4">
    <source>
        <dbReference type="PIRNR" id="PIRNR017179"/>
    </source>
</evidence>
<keyword evidence="3" id="KW-0677">Repeat</keyword>
<dbReference type="GO" id="GO:0004518">
    <property type="term" value="F:nuclease activity"/>
    <property type="evidence" value="ECO:0007669"/>
    <property type="project" value="TreeGrafter"/>
</dbReference>
<dbReference type="GO" id="GO:0006402">
    <property type="term" value="P:mRNA catabolic process"/>
    <property type="evidence" value="ECO:0007669"/>
    <property type="project" value="UniProtKB-UniRule"/>
</dbReference>
<evidence type="ECO:0000256" key="3">
    <source>
        <dbReference type="ARBA" id="ARBA00022737"/>
    </source>
</evidence>
<dbReference type="GO" id="GO:0031332">
    <property type="term" value="C:RNAi effector complex"/>
    <property type="evidence" value="ECO:0007669"/>
    <property type="project" value="InterPro"/>
</dbReference>
<dbReference type="InterPro" id="IPR016071">
    <property type="entry name" value="Staphylococal_nuclease_OB-fold"/>
</dbReference>
<dbReference type="Gene3D" id="2.30.30.140">
    <property type="match status" value="1"/>
</dbReference>
<evidence type="ECO:0000256" key="5">
    <source>
        <dbReference type="SAM" id="MobiDB-lite"/>
    </source>
</evidence>
<keyword evidence="2 4" id="KW-0963">Cytoplasm</keyword>
<dbReference type="PROSITE" id="PS50304">
    <property type="entry name" value="TUDOR"/>
    <property type="match status" value="1"/>
</dbReference>
<evidence type="ECO:0000256" key="1">
    <source>
        <dbReference type="ARBA" id="ARBA00004496"/>
    </source>
</evidence>
<feature type="domain" description="TNase-like" evidence="7">
    <location>
        <begin position="176"/>
        <end position="316"/>
    </location>
</feature>
<dbReference type="Pfam" id="PF00567">
    <property type="entry name" value="TUDOR"/>
    <property type="match status" value="1"/>
</dbReference>
<comment type="subcellular location">
    <subcellularLocation>
        <location evidence="1 4">Cytoplasm</location>
    </subcellularLocation>
</comment>
<dbReference type="InterPro" id="IPR002999">
    <property type="entry name" value="Tudor"/>
</dbReference>
<sequence>MAALPQSGRAFVKSVLSGDTVIIRGKPVSGPPSEKVLSLSNLSAPRLGSASQPDKEEPFAYESREFLRQLLVGKEVAYKVEYTTSTNQRDFGVLLVQHPVNGETNVNRILVKEGWVKVRSAEGKRTATEEQEQLVGLEAEAQAQKMGIWQEQPTQKTVRYDVKDDARAFLEKYKGQAIPAVMEQVRDGSTFRVALALPDGIRQYITLMLSGLKAPTYRKGVPNVEDLVEEYSEESKYFVESRLLQRDIKVILEGLSSNDNFVGSIQFPLGNIAEALLAEGLAKVIDWNITLVTGGPQKYRAAEQRAKDRKLRIWKNWVGKAKVGGPEPEFDGIVTRVISGDTLLVESVATKKERRIQLASIRAPKGPEKKEHAAKDASVKDYGYDFEAREFLRSRYIGKQVHVVIDYVKPAEGQYEERECATVTQGQKNLAEVLVGRGLADIIRHRKDDDNRSSQYDQLLVALDRAQTAQKGIHSAKEAPLLRISDASANFGKAKQFFPFLQRAGNVAGVVDYVSSGSRFRIYVPSQNCTLTLVLAGIRAPRAGRPGEKSEPFGPEALNFVSKLAMQRDIQFSVENQDKVGGFIGTLYLTLNDHRKNVAVMLLEEGLASVHDYSASQSPNALAMYEAEKKAKERKKGMWQNWSPESEMPAEEQKVDESKPLATKDVVVSQIEGGGRMFVQVLGSDLERLEALMAKFSLHHQTASSGSFAPRSGEYCAGQFTADDQWYRARVKKVNPDKTYQVIYIDYGNSETISASRIRPLDPSFSTTALTPQAVEAKLAYLKCPELDQDYGEECYEYIRDATEGRTLHAKVLGKVPGTVAPQALNVVLYDKKSSAEEGSINERLVRDGFGTVEKFYIKKLAAEQKVDKAALWAAQQKPKASKTVLERLVDAQEDAKKSRANMWRYGDFTEDDE</sequence>
<dbReference type="AlphaFoldDB" id="A0A507E901"/>
<dbReference type="InterPro" id="IPR035437">
    <property type="entry name" value="SNase_OB-fold_sf"/>
</dbReference>
<accession>A0A507E901</accession>
<dbReference type="PANTHER" id="PTHR12302">
    <property type="entry name" value="EBNA2 BINDING PROTEIN P100"/>
    <property type="match status" value="1"/>
</dbReference>
<dbReference type="Proteomes" id="UP000318582">
    <property type="component" value="Unassembled WGS sequence"/>
</dbReference>
<dbReference type="InterPro" id="IPR016685">
    <property type="entry name" value="Silence_cplx_Nase-comp_TudorSN"/>
</dbReference>
<dbReference type="FunFam" id="2.30.30.140:FF:000018">
    <property type="entry name" value="Serine/threonine-protein kinase 31"/>
    <property type="match status" value="1"/>
</dbReference>
<comment type="caution">
    <text evidence="8">The sequence shown here is derived from an EMBL/GenBank/DDBJ whole genome shotgun (WGS) entry which is preliminary data.</text>
</comment>
<feature type="domain" description="TNase-like" evidence="7">
    <location>
        <begin position="328"/>
        <end position="476"/>
    </location>
</feature>
<dbReference type="SMART" id="SM00318">
    <property type="entry name" value="SNc"/>
    <property type="match status" value="4"/>
</dbReference>
<dbReference type="FunFam" id="2.40.50.90:FF:000018">
    <property type="entry name" value="Ribonuclease"/>
    <property type="match status" value="1"/>
</dbReference>
<dbReference type="FunFam" id="2.40.50.90:FF:000002">
    <property type="entry name" value="Staphylococcal nuclease domain-containing protein"/>
    <property type="match status" value="1"/>
</dbReference>
<evidence type="ECO:0000259" key="6">
    <source>
        <dbReference type="PROSITE" id="PS50304"/>
    </source>
</evidence>
<organism evidence="8 9">
    <name type="scientific">Powellomyces hirtus</name>
    <dbReference type="NCBI Taxonomy" id="109895"/>
    <lineage>
        <taxon>Eukaryota</taxon>
        <taxon>Fungi</taxon>
        <taxon>Fungi incertae sedis</taxon>
        <taxon>Chytridiomycota</taxon>
        <taxon>Chytridiomycota incertae sedis</taxon>
        <taxon>Chytridiomycetes</taxon>
        <taxon>Spizellomycetales</taxon>
        <taxon>Powellomycetaceae</taxon>
        <taxon>Powellomyces</taxon>
    </lineage>
</organism>
<dbReference type="PIRSF" id="PIRSF017179">
    <property type="entry name" value="RISC-Tudor-SN"/>
    <property type="match status" value="1"/>
</dbReference>
<evidence type="ECO:0000313" key="9">
    <source>
        <dbReference type="Proteomes" id="UP000318582"/>
    </source>
</evidence>
<dbReference type="GO" id="GO:0005634">
    <property type="term" value="C:nucleus"/>
    <property type="evidence" value="ECO:0007669"/>
    <property type="project" value="TreeGrafter"/>
</dbReference>
<dbReference type="FunFam" id="2.40.50.90:FF:000001">
    <property type="entry name" value="Staphylococcal nuclease domain-containing protein"/>
    <property type="match status" value="1"/>
</dbReference>